<keyword evidence="2" id="KW-1185">Reference proteome</keyword>
<feature type="non-terminal residue" evidence="1">
    <location>
        <position position="70"/>
    </location>
</feature>
<protein>
    <submittedName>
        <fullName evidence="1">12938_t:CDS:1</fullName>
    </submittedName>
</protein>
<reference evidence="1" key="1">
    <citation type="submission" date="2021-06" db="EMBL/GenBank/DDBJ databases">
        <authorList>
            <person name="Kallberg Y."/>
            <person name="Tangrot J."/>
            <person name="Rosling A."/>
        </authorList>
    </citation>
    <scope>NUCLEOTIDE SEQUENCE</scope>
    <source>
        <strain evidence="1">CL356</strain>
    </source>
</reference>
<organism evidence="1 2">
    <name type="scientific">Acaulospora colombiana</name>
    <dbReference type="NCBI Taxonomy" id="27376"/>
    <lineage>
        <taxon>Eukaryota</taxon>
        <taxon>Fungi</taxon>
        <taxon>Fungi incertae sedis</taxon>
        <taxon>Mucoromycota</taxon>
        <taxon>Glomeromycotina</taxon>
        <taxon>Glomeromycetes</taxon>
        <taxon>Diversisporales</taxon>
        <taxon>Acaulosporaceae</taxon>
        <taxon>Acaulospora</taxon>
    </lineage>
</organism>
<dbReference type="Proteomes" id="UP000789525">
    <property type="component" value="Unassembled WGS sequence"/>
</dbReference>
<evidence type="ECO:0000313" key="2">
    <source>
        <dbReference type="Proteomes" id="UP000789525"/>
    </source>
</evidence>
<name>A0ACA9KU68_9GLOM</name>
<dbReference type="EMBL" id="CAJVPT010003262">
    <property type="protein sequence ID" value="CAG8493704.1"/>
    <property type="molecule type" value="Genomic_DNA"/>
</dbReference>
<proteinExistence type="predicted"/>
<accession>A0ACA9KU68</accession>
<comment type="caution">
    <text evidence="1">The sequence shown here is derived from an EMBL/GenBank/DDBJ whole genome shotgun (WGS) entry which is preliminary data.</text>
</comment>
<gene>
    <name evidence="1" type="ORF">ACOLOM_LOCUS2486</name>
</gene>
<evidence type="ECO:0000313" key="1">
    <source>
        <dbReference type="EMBL" id="CAG8493704.1"/>
    </source>
</evidence>
<sequence length="70" mass="7762">MAIVNAFRIMVRSVETQTCIGQEIFIVRSIKPNGGLQTASYNIKQGLQSSRMGRHGSIPVERQTQNNSRG</sequence>